<evidence type="ECO:0000313" key="2">
    <source>
        <dbReference type="EMBL" id="MDA0166196.1"/>
    </source>
</evidence>
<reference evidence="2" key="1">
    <citation type="submission" date="2022-10" db="EMBL/GenBank/DDBJ databases">
        <title>The WGS of Solirubrobacter ginsenosidimutans DSM 21036.</title>
        <authorList>
            <person name="Jiang Z."/>
        </authorList>
    </citation>
    <scope>NUCLEOTIDE SEQUENCE</scope>
    <source>
        <strain evidence="2">DSM 21036</strain>
    </source>
</reference>
<evidence type="ECO:0000313" key="3">
    <source>
        <dbReference type="Proteomes" id="UP001149140"/>
    </source>
</evidence>
<keyword evidence="3" id="KW-1185">Reference proteome</keyword>
<evidence type="ECO:0000259" key="1">
    <source>
        <dbReference type="PROSITE" id="PS50887"/>
    </source>
</evidence>
<dbReference type="PANTHER" id="PTHR45138:SF24">
    <property type="entry name" value="DIGUANYLATE CYCLASE DGCC-RELATED"/>
    <property type="match status" value="1"/>
</dbReference>
<proteinExistence type="predicted"/>
<dbReference type="AlphaFoldDB" id="A0A9X3N2S6"/>
<dbReference type="GO" id="GO:0043709">
    <property type="term" value="P:cell adhesion involved in single-species biofilm formation"/>
    <property type="evidence" value="ECO:0007669"/>
    <property type="project" value="TreeGrafter"/>
</dbReference>
<dbReference type="InterPro" id="IPR029016">
    <property type="entry name" value="GAF-like_dom_sf"/>
</dbReference>
<dbReference type="InterPro" id="IPR043128">
    <property type="entry name" value="Rev_trsase/Diguanyl_cyclase"/>
</dbReference>
<dbReference type="SUPFAM" id="SSF55073">
    <property type="entry name" value="Nucleotide cyclase"/>
    <property type="match status" value="1"/>
</dbReference>
<dbReference type="Gene3D" id="3.30.450.40">
    <property type="match status" value="2"/>
</dbReference>
<dbReference type="RefSeq" id="WP_270045454.1">
    <property type="nucleotide sequence ID" value="NZ_JAPDOD010000060.1"/>
</dbReference>
<dbReference type="SMART" id="SM00267">
    <property type="entry name" value="GGDEF"/>
    <property type="match status" value="1"/>
</dbReference>
<dbReference type="InterPro" id="IPR029787">
    <property type="entry name" value="Nucleotide_cyclase"/>
</dbReference>
<feature type="domain" description="GGDEF" evidence="1">
    <location>
        <begin position="353"/>
        <end position="475"/>
    </location>
</feature>
<dbReference type="InterPro" id="IPR003018">
    <property type="entry name" value="GAF"/>
</dbReference>
<dbReference type="EMBL" id="JAPDOD010000060">
    <property type="protein sequence ID" value="MDA0166196.1"/>
    <property type="molecule type" value="Genomic_DNA"/>
</dbReference>
<protein>
    <submittedName>
        <fullName evidence="2">Diguanylate cyclase</fullName>
        <ecNumber evidence="2">2.7.7.65</ecNumber>
    </submittedName>
</protein>
<keyword evidence="2" id="KW-0808">Transferase</keyword>
<dbReference type="InterPro" id="IPR050469">
    <property type="entry name" value="Diguanylate_Cyclase"/>
</dbReference>
<dbReference type="InterPro" id="IPR000160">
    <property type="entry name" value="GGDEF_dom"/>
</dbReference>
<keyword evidence="2" id="KW-0548">Nucleotidyltransferase</keyword>
<accession>A0A9X3N2S6</accession>
<comment type="caution">
    <text evidence="2">The sequence shown here is derived from an EMBL/GenBank/DDBJ whole genome shotgun (WGS) entry which is preliminary data.</text>
</comment>
<dbReference type="NCBIfam" id="TIGR00254">
    <property type="entry name" value="GGDEF"/>
    <property type="match status" value="1"/>
</dbReference>
<dbReference type="SMART" id="SM00065">
    <property type="entry name" value="GAF"/>
    <property type="match status" value="2"/>
</dbReference>
<dbReference type="EC" id="2.7.7.65" evidence="2"/>
<dbReference type="Pfam" id="PF00990">
    <property type="entry name" value="GGDEF"/>
    <property type="match status" value="1"/>
</dbReference>
<dbReference type="Pfam" id="PF13185">
    <property type="entry name" value="GAF_2"/>
    <property type="match status" value="1"/>
</dbReference>
<dbReference type="Pfam" id="PF01590">
    <property type="entry name" value="GAF"/>
    <property type="match status" value="1"/>
</dbReference>
<dbReference type="CDD" id="cd01949">
    <property type="entry name" value="GGDEF"/>
    <property type="match status" value="1"/>
</dbReference>
<dbReference type="Proteomes" id="UP001149140">
    <property type="component" value="Unassembled WGS sequence"/>
</dbReference>
<sequence>MDSAPVAETEPQRLAALRGTGLLGSGPDPAFDELVALTARLLGAPIAAFNLVDSDRQWTKAGAGMANGDEAPRADSFCAHAIGGDGPFVVPDTAADPRFADNTMGLGFYAGTPVTAGGQRIGTLCIAGEEPKTPTRDDLETLRVLAAAITAHVELARRERERADEAGTLRRLGEATSRLARVSDAAELERDLCETARDLAGADGSILWTATPDGMLRATSAVGSDVVGAELPPGHGAASRQAFDNNQTIYRAKAQLLGVAGWGAALFAPLLAGGRAVGVLTVFWKQEPAERPDRELSLIELLSSEAAVAIERTTTLFELEKLTRVDALTGIGNRRAFDEQLTRELKRSEREGNPVALAMFDFDHFKAFNDSHGHPAGDRLLTEVAGAWQGCLRATDSLARYGGEEFALIAPGCTEADAVALVDRLRGAVTEGQTCSAGVAFWDRGESAAELLARADAALYEAKVGGRDRTKLATRPETAPAPTEG</sequence>
<dbReference type="SUPFAM" id="SSF55781">
    <property type="entry name" value="GAF domain-like"/>
    <property type="match status" value="2"/>
</dbReference>
<dbReference type="PANTHER" id="PTHR45138">
    <property type="entry name" value="REGULATORY COMPONENTS OF SENSORY TRANSDUCTION SYSTEM"/>
    <property type="match status" value="1"/>
</dbReference>
<dbReference type="FunFam" id="3.30.70.270:FF:000001">
    <property type="entry name" value="Diguanylate cyclase domain protein"/>
    <property type="match status" value="1"/>
</dbReference>
<dbReference type="PROSITE" id="PS50887">
    <property type="entry name" value="GGDEF"/>
    <property type="match status" value="1"/>
</dbReference>
<dbReference type="Gene3D" id="3.30.70.270">
    <property type="match status" value="1"/>
</dbReference>
<dbReference type="GO" id="GO:0052621">
    <property type="term" value="F:diguanylate cyclase activity"/>
    <property type="evidence" value="ECO:0007669"/>
    <property type="project" value="UniProtKB-EC"/>
</dbReference>
<gene>
    <name evidence="2" type="ORF">OM076_38380</name>
</gene>
<dbReference type="GO" id="GO:1902201">
    <property type="term" value="P:negative regulation of bacterial-type flagellum-dependent cell motility"/>
    <property type="evidence" value="ECO:0007669"/>
    <property type="project" value="TreeGrafter"/>
</dbReference>
<organism evidence="2 3">
    <name type="scientific">Solirubrobacter ginsenosidimutans</name>
    <dbReference type="NCBI Taxonomy" id="490573"/>
    <lineage>
        <taxon>Bacteria</taxon>
        <taxon>Bacillati</taxon>
        <taxon>Actinomycetota</taxon>
        <taxon>Thermoleophilia</taxon>
        <taxon>Solirubrobacterales</taxon>
        <taxon>Solirubrobacteraceae</taxon>
        <taxon>Solirubrobacter</taxon>
    </lineage>
</organism>
<name>A0A9X3N2S6_9ACTN</name>
<dbReference type="GO" id="GO:0005886">
    <property type="term" value="C:plasma membrane"/>
    <property type="evidence" value="ECO:0007669"/>
    <property type="project" value="TreeGrafter"/>
</dbReference>